<protein>
    <submittedName>
        <fullName evidence="1">Uncharacterized protein</fullName>
    </submittedName>
</protein>
<proteinExistence type="predicted"/>
<evidence type="ECO:0000313" key="1">
    <source>
        <dbReference type="EMBL" id="KRY32961.1"/>
    </source>
</evidence>
<dbReference type="EMBL" id="JYDI01001346">
    <property type="protein sequence ID" value="KRY32961.1"/>
    <property type="molecule type" value="Genomic_DNA"/>
</dbReference>
<organism evidence="1 2">
    <name type="scientific">Trichinella britovi</name>
    <name type="common">Parasitic roundworm</name>
    <dbReference type="NCBI Taxonomy" id="45882"/>
    <lineage>
        <taxon>Eukaryota</taxon>
        <taxon>Metazoa</taxon>
        <taxon>Ecdysozoa</taxon>
        <taxon>Nematoda</taxon>
        <taxon>Enoplea</taxon>
        <taxon>Dorylaimia</taxon>
        <taxon>Trichinellida</taxon>
        <taxon>Trichinellidae</taxon>
        <taxon>Trichinella</taxon>
    </lineage>
</organism>
<sequence length="41" mass="4746">MSIPIKITVHSVLELIEFYIYIERYEATGLRKAIQGDSYLA</sequence>
<reference evidence="1 2" key="1">
    <citation type="submission" date="2015-01" db="EMBL/GenBank/DDBJ databases">
        <title>Evolution of Trichinella species and genotypes.</title>
        <authorList>
            <person name="Korhonen P.K."/>
            <person name="Edoardo P."/>
            <person name="Giuseppe L.R."/>
            <person name="Gasser R.B."/>
        </authorList>
    </citation>
    <scope>NUCLEOTIDE SEQUENCE [LARGE SCALE GENOMIC DNA]</scope>
    <source>
        <strain evidence="1">ISS120</strain>
    </source>
</reference>
<dbReference type="AlphaFoldDB" id="A0A0V1B7K7"/>
<comment type="caution">
    <text evidence="1">The sequence shown here is derived from an EMBL/GenBank/DDBJ whole genome shotgun (WGS) entry which is preliminary data.</text>
</comment>
<evidence type="ECO:0000313" key="2">
    <source>
        <dbReference type="Proteomes" id="UP000054653"/>
    </source>
</evidence>
<name>A0A0V1B7K7_TRIBR</name>
<accession>A0A0V1B7K7</accession>
<keyword evidence="2" id="KW-1185">Reference proteome</keyword>
<dbReference type="Proteomes" id="UP000054653">
    <property type="component" value="Unassembled WGS sequence"/>
</dbReference>
<gene>
    <name evidence="1" type="ORF">T03_2070</name>
</gene>